<evidence type="ECO:0000313" key="3">
    <source>
        <dbReference type="Proteomes" id="UP000604117"/>
    </source>
</evidence>
<organism evidence="2 3">
    <name type="scientific">Asanoa siamensis</name>
    <dbReference type="NCBI Taxonomy" id="926357"/>
    <lineage>
        <taxon>Bacteria</taxon>
        <taxon>Bacillati</taxon>
        <taxon>Actinomycetota</taxon>
        <taxon>Actinomycetes</taxon>
        <taxon>Micromonosporales</taxon>
        <taxon>Micromonosporaceae</taxon>
        <taxon>Asanoa</taxon>
    </lineage>
</organism>
<gene>
    <name evidence="2" type="ORF">Asi02nite_15440</name>
</gene>
<evidence type="ECO:0000256" key="1">
    <source>
        <dbReference type="SAM" id="MobiDB-lite"/>
    </source>
</evidence>
<comment type="caution">
    <text evidence="2">The sequence shown here is derived from an EMBL/GenBank/DDBJ whole genome shotgun (WGS) entry which is preliminary data.</text>
</comment>
<dbReference type="Proteomes" id="UP000604117">
    <property type="component" value="Unassembled WGS sequence"/>
</dbReference>
<feature type="region of interest" description="Disordered" evidence="1">
    <location>
        <begin position="1"/>
        <end position="24"/>
    </location>
</feature>
<evidence type="ECO:0000313" key="2">
    <source>
        <dbReference type="EMBL" id="GIF72026.1"/>
    </source>
</evidence>
<name>A0ABQ4CL73_9ACTN</name>
<accession>A0ABQ4CL73</accession>
<proteinExistence type="predicted"/>
<evidence type="ECO:0008006" key="4">
    <source>
        <dbReference type="Google" id="ProtNLM"/>
    </source>
</evidence>
<protein>
    <recommendedName>
        <fullName evidence="4">Lipoprotein</fullName>
    </recommendedName>
</protein>
<keyword evidence="3" id="KW-1185">Reference proteome</keyword>
<reference evidence="2 3" key="1">
    <citation type="submission" date="2021-01" db="EMBL/GenBank/DDBJ databases">
        <title>Whole genome shotgun sequence of Asanoa siamensis NBRC 107932.</title>
        <authorList>
            <person name="Komaki H."/>
            <person name="Tamura T."/>
        </authorList>
    </citation>
    <scope>NUCLEOTIDE SEQUENCE [LARGE SCALE GENOMIC DNA]</scope>
    <source>
        <strain evidence="2 3">NBRC 107932</strain>
    </source>
</reference>
<dbReference type="EMBL" id="BONE01000008">
    <property type="protein sequence ID" value="GIF72026.1"/>
    <property type="molecule type" value="Genomic_DNA"/>
</dbReference>
<sequence>MLSAAGCSGGGSGGPVEVDPGPALATQRPMAGEVLARWDQAATGAEIVVVEGYGGARQIGEWAADVAENHDGALRTGLIEAARALPPPPGRALIELPDGRTRSVAPLDPAATLDRVRRGVPVKWNEPARCPACRPLRVTAARAIVAPLDTVAGPAIAPAWEFGLEGSDVRLIATAVPDKAVTLLAPLHETAPRDTGVWVEVAHAVDGPALAVTFLGAPRPADRPCGVDYTGEAVESGRAVVVLVAPRRTYPQSRCTSEAGANRLTVPLDAPLGDRVVLQLHTGLPVADQTGG</sequence>